<dbReference type="AlphaFoldDB" id="C1MJQ5"/>
<dbReference type="RefSeq" id="XP_003055861.1">
    <property type="nucleotide sequence ID" value="XM_003055815.1"/>
</dbReference>
<dbReference type="SMART" id="SM00228">
    <property type="entry name" value="PDZ"/>
    <property type="match status" value="1"/>
</dbReference>
<keyword evidence="2" id="KW-0378">Hydrolase</keyword>
<proteinExistence type="predicted"/>
<evidence type="ECO:0000313" key="3">
    <source>
        <dbReference type="Proteomes" id="UP000001876"/>
    </source>
</evidence>
<dbReference type="GO" id="GO:0006508">
    <property type="term" value="P:proteolysis"/>
    <property type="evidence" value="ECO:0007669"/>
    <property type="project" value="UniProtKB-KW"/>
</dbReference>
<reference evidence="2 3" key="1">
    <citation type="journal article" date="2009" name="Science">
        <title>Green evolution and dynamic adaptations revealed by genomes of the marine picoeukaryotes Micromonas.</title>
        <authorList>
            <person name="Worden A.Z."/>
            <person name="Lee J.H."/>
            <person name="Mock T."/>
            <person name="Rouze P."/>
            <person name="Simmons M.P."/>
            <person name="Aerts A.L."/>
            <person name="Allen A.E."/>
            <person name="Cuvelier M.L."/>
            <person name="Derelle E."/>
            <person name="Everett M.V."/>
            <person name="Foulon E."/>
            <person name="Grimwood J."/>
            <person name="Gundlach H."/>
            <person name="Henrissat B."/>
            <person name="Napoli C."/>
            <person name="McDonald S.M."/>
            <person name="Parker M.S."/>
            <person name="Rombauts S."/>
            <person name="Salamov A."/>
            <person name="Von Dassow P."/>
            <person name="Badger J.H."/>
            <person name="Coutinho P.M."/>
            <person name="Demir E."/>
            <person name="Dubchak I."/>
            <person name="Gentemann C."/>
            <person name="Eikrem W."/>
            <person name="Gready J.E."/>
            <person name="John U."/>
            <person name="Lanier W."/>
            <person name="Lindquist E.A."/>
            <person name="Lucas S."/>
            <person name="Mayer K.F."/>
            <person name="Moreau H."/>
            <person name="Not F."/>
            <person name="Otillar R."/>
            <person name="Panaud O."/>
            <person name="Pangilinan J."/>
            <person name="Paulsen I."/>
            <person name="Piegu B."/>
            <person name="Poliakov A."/>
            <person name="Robbens S."/>
            <person name="Schmutz J."/>
            <person name="Toulza E."/>
            <person name="Wyss T."/>
            <person name="Zelensky A."/>
            <person name="Zhou K."/>
            <person name="Armbrust E.V."/>
            <person name="Bhattacharya D."/>
            <person name="Goodenough U.W."/>
            <person name="Van de Peer Y."/>
            <person name="Grigoriev I.V."/>
        </authorList>
    </citation>
    <scope>NUCLEOTIDE SEQUENCE [LARGE SCALE GENOMIC DNA]</scope>
    <source>
        <strain evidence="2 3">CCMP1545</strain>
    </source>
</reference>
<name>C1MJQ5_MICPC</name>
<feature type="domain" description="PDZ" evidence="1">
    <location>
        <begin position="67"/>
        <end position="147"/>
    </location>
</feature>
<dbReference type="Pfam" id="PF17820">
    <property type="entry name" value="PDZ_6"/>
    <property type="match status" value="1"/>
</dbReference>
<sequence>MGQVQRPSVLVRARPDLDDDLASARAASARAAAAAALASVVAAASIHLARATPPAIAAAASASEASGYVGVGLEVYVAPDGYPTVIEFLPTKTSGPAHDAGVRINDKIAAVNGAETRAMRCLADVASALRGGGAGGDAVELTLLRRRGRTTETVAASVTRVGGITPNPRSCFVSSCARV</sequence>
<dbReference type="KEGG" id="mpp:MICPUCDRAFT_55055"/>
<dbReference type="EMBL" id="GG663736">
    <property type="protein sequence ID" value="EEH59237.1"/>
    <property type="molecule type" value="Genomic_DNA"/>
</dbReference>
<organism evidence="3">
    <name type="scientific">Micromonas pusilla (strain CCMP1545)</name>
    <name type="common">Picoplanktonic green alga</name>
    <dbReference type="NCBI Taxonomy" id="564608"/>
    <lineage>
        <taxon>Eukaryota</taxon>
        <taxon>Viridiplantae</taxon>
        <taxon>Chlorophyta</taxon>
        <taxon>Mamiellophyceae</taxon>
        <taxon>Mamiellales</taxon>
        <taxon>Mamiellaceae</taxon>
        <taxon>Micromonas</taxon>
    </lineage>
</organism>
<dbReference type="InterPro" id="IPR036034">
    <property type="entry name" value="PDZ_sf"/>
</dbReference>
<dbReference type="GeneID" id="9681280"/>
<evidence type="ECO:0000313" key="2">
    <source>
        <dbReference type="EMBL" id="EEH59237.1"/>
    </source>
</evidence>
<keyword evidence="2" id="KW-0645">Protease</keyword>
<keyword evidence="3" id="KW-1185">Reference proteome</keyword>
<protein>
    <submittedName>
        <fullName evidence="2">PDZ domain protease</fullName>
    </submittedName>
</protein>
<dbReference type="GO" id="GO:0008233">
    <property type="term" value="F:peptidase activity"/>
    <property type="evidence" value="ECO:0007669"/>
    <property type="project" value="UniProtKB-KW"/>
</dbReference>
<dbReference type="InterPro" id="IPR041489">
    <property type="entry name" value="PDZ_6"/>
</dbReference>
<dbReference type="Proteomes" id="UP000001876">
    <property type="component" value="Unassembled WGS sequence"/>
</dbReference>
<dbReference type="Gene3D" id="2.30.42.10">
    <property type="match status" value="1"/>
</dbReference>
<dbReference type="InterPro" id="IPR001478">
    <property type="entry name" value="PDZ"/>
</dbReference>
<dbReference type="SUPFAM" id="SSF50156">
    <property type="entry name" value="PDZ domain-like"/>
    <property type="match status" value="1"/>
</dbReference>
<gene>
    <name evidence="2" type="ORF">MICPUCDRAFT_55055</name>
</gene>
<dbReference type="OrthoDB" id="10033291at2759"/>
<accession>C1MJQ5</accession>
<evidence type="ECO:0000259" key="1">
    <source>
        <dbReference type="SMART" id="SM00228"/>
    </source>
</evidence>